<sequence length="153" mass="16930">MTGSESARYAIVDFSRSVTDLAADSKQSEVVKQINEAFQAAQDRLAQLREAVERNTDLARANARTTVLKDQKEKALKELGEAVWRQVQKGRLDLPAGFGVALKAVEAAEQAVEAHARELTDLLREGEEVAQRLNEQKNAPRPQRVLVPGAKKR</sequence>
<comment type="caution">
    <text evidence="1">The sequence shown here is derived from an EMBL/GenBank/DDBJ whole genome shotgun (WGS) entry which is preliminary data.</text>
</comment>
<evidence type="ECO:0000313" key="2">
    <source>
        <dbReference type="Proteomes" id="UP000533080"/>
    </source>
</evidence>
<protein>
    <submittedName>
        <fullName evidence="1">Uncharacterized protein</fullName>
    </submittedName>
</protein>
<gene>
    <name evidence="1" type="ORF">HNV28_13160</name>
</gene>
<proteinExistence type="predicted"/>
<name>A0A7Y4IHB5_MYXXA</name>
<organism evidence="1 2">
    <name type="scientific">Myxococcus xanthus</name>
    <dbReference type="NCBI Taxonomy" id="34"/>
    <lineage>
        <taxon>Bacteria</taxon>
        <taxon>Pseudomonadati</taxon>
        <taxon>Myxococcota</taxon>
        <taxon>Myxococcia</taxon>
        <taxon>Myxococcales</taxon>
        <taxon>Cystobacterineae</taxon>
        <taxon>Myxococcaceae</taxon>
        <taxon>Myxococcus</taxon>
    </lineage>
</organism>
<dbReference type="AlphaFoldDB" id="A0A7Y4IHB5"/>
<accession>A0A7Y4IHB5</accession>
<reference evidence="1 2" key="1">
    <citation type="submission" date="2020-05" db="EMBL/GenBank/DDBJ databases">
        <authorList>
            <person name="Whitworth D."/>
        </authorList>
    </citation>
    <scope>NUCLEOTIDE SEQUENCE [LARGE SCALE GENOMIC DNA]</scope>
    <source>
        <strain evidence="1 2">AM005</strain>
    </source>
</reference>
<evidence type="ECO:0000313" key="1">
    <source>
        <dbReference type="EMBL" id="NOJ79276.1"/>
    </source>
</evidence>
<dbReference type="EMBL" id="JABFNT010000035">
    <property type="protein sequence ID" value="NOJ79276.1"/>
    <property type="molecule type" value="Genomic_DNA"/>
</dbReference>
<dbReference type="Proteomes" id="UP000533080">
    <property type="component" value="Unassembled WGS sequence"/>
</dbReference>